<keyword evidence="3" id="KW-1185">Reference proteome</keyword>
<dbReference type="EMBL" id="CAJNJA010038415">
    <property type="protein sequence ID" value="CAE7746726.1"/>
    <property type="molecule type" value="Genomic_DNA"/>
</dbReference>
<accession>A0A812XSH3</accession>
<reference evidence="2" key="1">
    <citation type="submission" date="2021-02" db="EMBL/GenBank/DDBJ databases">
        <authorList>
            <person name="Dougan E. K."/>
            <person name="Rhodes N."/>
            <person name="Thang M."/>
            <person name="Chan C."/>
        </authorList>
    </citation>
    <scope>NUCLEOTIDE SEQUENCE</scope>
</reference>
<feature type="non-terminal residue" evidence="2">
    <location>
        <position position="1"/>
    </location>
</feature>
<name>A0A812XSH3_9DINO</name>
<feature type="non-terminal residue" evidence="2">
    <location>
        <position position="158"/>
    </location>
</feature>
<evidence type="ECO:0000256" key="1">
    <source>
        <dbReference type="SAM" id="MobiDB-lite"/>
    </source>
</evidence>
<dbReference type="OrthoDB" id="423851at2759"/>
<protein>
    <submittedName>
        <fullName evidence="2">Uncharacterized protein</fullName>
    </submittedName>
</protein>
<organism evidence="2 3">
    <name type="scientific">Symbiodinium necroappetens</name>
    <dbReference type="NCBI Taxonomy" id="1628268"/>
    <lineage>
        <taxon>Eukaryota</taxon>
        <taxon>Sar</taxon>
        <taxon>Alveolata</taxon>
        <taxon>Dinophyceae</taxon>
        <taxon>Suessiales</taxon>
        <taxon>Symbiodiniaceae</taxon>
        <taxon>Symbiodinium</taxon>
    </lineage>
</organism>
<evidence type="ECO:0000313" key="2">
    <source>
        <dbReference type="EMBL" id="CAE7746726.1"/>
    </source>
</evidence>
<dbReference type="Proteomes" id="UP000601435">
    <property type="component" value="Unassembled WGS sequence"/>
</dbReference>
<comment type="caution">
    <text evidence="2">The sequence shown here is derived from an EMBL/GenBank/DDBJ whole genome shotgun (WGS) entry which is preliminary data.</text>
</comment>
<gene>
    <name evidence="2" type="ORF">SNEC2469_LOCUS21632</name>
</gene>
<feature type="region of interest" description="Disordered" evidence="1">
    <location>
        <begin position="134"/>
        <end position="158"/>
    </location>
</feature>
<sequence>AGKVMDSLTKPRRFKEADILEERKNKCEAAFLLADRKKLALLEKSKFKQYLLVLKDETKLFPLTLQIQCTQRMLADLLSEVCSMEDTAQAVAQMEQWTQLLFPWTLPSVGAVDLLDARKPSFTPILQCMLREDSLNDDDDDGENSQGENTLEALLREQ</sequence>
<evidence type="ECO:0000313" key="3">
    <source>
        <dbReference type="Proteomes" id="UP000601435"/>
    </source>
</evidence>
<dbReference type="AlphaFoldDB" id="A0A812XSH3"/>
<proteinExistence type="predicted"/>